<feature type="region of interest" description="Disordered" evidence="1">
    <location>
        <begin position="611"/>
        <end position="665"/>
    </location>
</feature>
<feature type="compositionally biased region" description="Basic and acidic residues" evidence="1">
    <location>
        <begin position="279"/>
        <end position="296"/>
    </location>
</feature>
<name>U6KIP6_9EIME</name>
<feature type="compositionally biased region" description="Acidic residues" evidence="1">
    <location>
        <begin position="321"/>
        <end position="338"/>
    </location>
</feature>
<feature type="compositionally biased region" description="Basic and acidic residues" evidence="1">
    <location>
        <begin position="515"/>
        <end position="525"/>
    </location>
</feature>
<feature type="compositionally biased region" description="Basic residues" evidence="1">
    <location>
        <begin position="582"/>
        <end position="595"/>
    </location>
</feature>
<dbReference type="AlphaFoldDB" id="U6KIP6"/>
<feature type="compositionally biased region" description="Basic and acidic residues" evidence="1">
    <location>
        <begin position="170"/>
        <end position="187"/>
    </location>
</feature>
<reference evidence="2" key="2">
    <citation type="submission" date="2013-10" db="EMBL/GenBank/DDBJ databases">
        <authorList>
            <person name="Aslett M."/>
        </authorList>
    </citation>
    <scope>NUCLEOTIDE SEQUENCE [LARGE SCALE GENOMIC DNA]</scope>
    <source>
        <strain evidence="2">Houghton</strain>
    </source>
</reference>
<feature type="region of interest" description="Disordered" evidence="1">
    <location>
        <begin position="402"/>
        <end position="446"/>
    </location>
</feature>
<evidence type="ECO:0000313" key="3">
    <source>
        <dbReference type="Proteomes" id="UP000030744"/>
    </source>
</evidence>
<dbReference type="VEuPathDB" id="ToxoDB:EMH_0065750"/>
<evidence type="ECO:0000256" key="1">
    <source>
        <dbReference type="SAM" id="MobiDB-lite"/>
    </source>
</evidence>
<keyword evidence="3" id="KW-1185">Reference proteome</keyword>
<feature type="region of interest" description="Disordered" evidence="1">
    <location>
        <begin position="495"/>
        <end position="597"/>
    </location>
</feature>
<feature type="compositionally biased region" description="Basic and acidic residues" evidence="1">
    <location>
        <begin position="242"/>
        <end position="258"/>
    </location>
</feature>
<dbReference type="GeneID" id="60404193"/>
<feature type="compositionally biased region" description="Basic and acidic residues" evidence="1">
    <location>
        <begin position="134"/>
        <end position="152"/>
    </location>
</feature>
<proteinExistence type="predicted"/>
<feature type="compositionally biased region" description="Basic residues" evidence="1">
    <location>
        <begin position="263"/>
        <end position="278"/>
    </location>
</feature>
<feature type="region of interest" description="Disordered" evidence="1">
    <location>
        <begin position="1"/>
        <end position="40"/>
    </location>
</feature>
<feature type="compositionally biased region" description="Basic and acidic residues" evidence="1">
    <location>
        <begin position="638"/>
        <end position="659"/>
    </location>
</feature>
<organism evidence="2 3">
    <name type="scientific">Eimeria mitis</name>
    <dbReference type="NCBI Taxonomy" id="44415"/>
    <lineage>
        <taxon>Eukaryota</taxon>
        <taxon>Sar</taxon>
        <taxon>Alveolata</taxon>
        <taxon>Apicomplexa</taxon>
        <taxon>Conoidasida</taxon>
        <taxon>Coccidia</taxon>
        <taxon>Eucoccidiorida</taxon>
        <taxon>Eimeriorina</taxon>
        <taxon>Eimeriidae</taxon>
        <taxon>Eimeria</taxon>
    </lineage>
</organism>
<feature type="compositionally biased region" description="Basic residues" evidence="1">
    <location>
        <begin position="1"/>
        <end position="14"/>
    </location>
</feature>
<dbReference type="EMBL" id="HG735580">
    <property type="protein sequence ID" value="CDJ36142.1"/>
    <property type="molecule type" value="Genomic_DNA"/>
</dbReference>
<feature type="region of interest" description="Disordered" evidence="1">
    <location>
        <begin position="101"/>
        <end position="364"/>
    </location>
</feature>
<protein>
    <submittedName>
        <fullName evidence="2">Uncharacterized protein</fullName>
    </submittedName>
</protein>
<sequence>MRRKRPLHVPPSKRTRQEESTDEEEEASPPVTPPFVAGDYGSAAVATEAIATTEAAAPTAATEEEDTAEILRQHILQYVGQILADDDGRTGGEEEVEYAVWDDLLTGMQDTPPIQEGEKETGEERERKRRKRKSKEEKGGNGRTVRQKDALEGVRSPAHSPLWSDDGAEVETKAGEEKEKAEQDTPVRKRKKERGNENETKRRKRKREEERGGKRRQVRQKDAFDGVGSPGLSPLWSDDGAEVGRKAGEEEEKAEEHIPVQGRGKKTGNKKETKRRKEKRQEKRGGHGRQVRREDSFGSSESPDLSPLWSDDASEVGLYAGEEEEISEEDTSFADSGDEGPSTGPSFALLTRLQRRGGRRRTEREFIGRAVGSFRFDPSQPSKGLVLVNQRGRGWTRQEALPEVEGEPFSPLSPLYAAGDHDGADVTTEESSTTETASPTATTEEEDAVEELHQHMVLYVGDLLAEDEGSIATEELDYAGWLALLTDMQDMQSIGEREEEAGNEETKRRKRRRKEERGGKERQVRQIDSTENDWLPFLSPFLSDDESEVGTRAGEEKEKSEEDTRVTDSGDEGPSTGLSAAQRKRVQRRRRRRRREGSFLASVAAAFPFDPRYQPQGTVLVNPIGCPSDEEEEQQQQQEKEQQLQQEKEEREEGMEERTRRHTSRQLEYTVRVPHIGASYVVGSKEITDESVRIYDSFCYFMDFAAGFVIINRNKEVM</sequence>
<dbReference type="Proteomes" id="UP000030744">
    <property type="component" value="Unassembled WGS sequence"/>
</dbReference>
<reference evidence="2" key="1">
    <citation type="submission" date="2013-10" db="EMBL/GenBank/DDBJ databases">
        <title>Genomic analysis of the causative agents of coccidiosis in chickens.</title>
        <authorList>
            <person name="Reid A.J."/>
            <person name="Blake D."/>
            <person name="Billington K."/>
            <person name="Browne H."/>
            <person name="Dunn M."/>
            <person name="Hung S."/>
            <person name="Kawahara F."/>
            <person name="Miranda-Saavedra D."/>
            <person name="Mourier T."/>
            <person name="Nagra H."/>
            <person name="Otto T.D."/>
            <person name="Rawlings N."/>
            <person name="Sanchez A."/>
            <person name="Sanders M."/>
            <person name="Subramaniam C."/>
            <person name="Tay Y."/>
            <person name="Dear P."/>
            <person name="Doerig C."/>
            <person name="Gruber A."/>
            <person name="Parkinson J."/>
            <person name="Shirley M."/>
            <person name="Wan K.L."/>
            <person name="Berriman M."/>
            <person name="Tomley F."/>
            <person name="Pain A."/>
        </authorList>
    </citation>
    <scope>NUCLEOTIDE SEQUENCE [LARGE SCALE GENOMIC DNA]</scope>
    <source>
        <strain evidence="2">Houghton</strain>
    </source>
</reference>
<accession>U6KIP6</accession>
<feature type="compositionally biased region" description="Low complexity" evidence="1">
    <location>
        <begin position="429"/>
        <end position="442"/>
    </location>
</feature>
<gene>
    <name evidence="2" type="ORF">EMH_0065750</name>
</gene>
<feature type="compositionally biased region" description="Basic and acidic residues" evidence="1">
    <location>
        <begin position="116"/>
        <end position="126"/>
    </location>
</feature>
<dbReference type="RefSeq" id="XP_037878431.1">
    <property type="nucleotide sequence ID" value="XM_038022577.1"/>
</dbReference>
<evidence type="ECO:0000313" key="2">
    <source>
        <dbReference type="EMBL" id="CDJ36142.1"/>
    </source>
</evidence>
<feature type="compositionally biased region" description="Basic and acidic residues" evidence="1">
    <location>
        <begin position="553"/>
        <end position="568"/>
    </location>
</feature>